<accession>A0A1F4V2Z1</accession>
<organism evidence="2 3">
    <name type="scientific">candidate division WWE3 bacterium RIFCSPLOWO2_01_FULL_39_13</name>
    <dbReference type="NCBI Taxonomy" id="1802624"/>
    <lineage>
        <taxon>Bacteria</taxon>
        <taxon>Katanobacteria</taxon>
    </lineage>
</organism>
<name>A0A1F4V2Z1_UNCKA</name>
<dbReference type="SUPFAM" id="SSF53098">
    <property type="entry name" value="Ribonuclease H-like"/>
    <property type="match status" value="1"/>
</dbReference>
<dbReference type="GO" id="GO:0015074">
    <property type="term" value="P:DNA integration"/>
    <property type="evidence" value="ECO:0007669"/>
    <property type="project" value="InterPro"/>
</dbReference>
<protein>
    <recommendedName>
        <fullName evidence="1">Integrase catalytic domain-containing protein</fullName>
    </recommendedName>
</protein>
<feature type="domain" description="Integrase catalytic" evidence="1">
    <location>
        <begin position="1"/>
        <end position="113"/>
    </location>
</feature>
<dbReference type="InterPro" id="IPR036397">
    <property type="entry name" value="RNaseH_sf"/>
</dbReference>
<dbReference type="AlphaFoldDB" id="A0A1F4V2Z1"/>
<dbReference type="Proteomes" id="UP000178771">
    <property type="component" value="Unassembled WGS sequence"/>
</dbReference>
<gene>
    <name evidence="2" type="ORF">A2982_02960</name>
</gene>
<dbReference type="STRING" id="1802624.A2982_02960"/>
<dbReference type="PROSITE" id="PS50994">
    <property type="entry name" value="INTEGRASE"/>
    <property type="match status" value="1"/>
</dbReference>
<dbReference type="GO" id="GO:0003676">
    <property type="term" value="F:nucleic acid binding"/>
    <property type="evidence" value="ECO:0007669"/>
    <property type="project" value="InterPro"/>
</dbReference>
<dbReference type="Gene3D" id="3.30.420.10">
    <property type="entry name" value="Ribonuclease H-like superfamily/Ribonuclease H"/>
    <property type="match status" value="1"/>
</dbReference>
<evidence type="ECO:0000259" key="1">
    <source>
        <dbReference type="PROSITE" id="PS50994"/>
    </source>
</evidence>
<dbReference type="InterPro" id="IPR012337">
    <property type="entry name" value="RNaseH-like_sf"/>
</dbReference>
<reference evidence="2 3" key="1">
    <citation type="journal article" date="2016" name="Nat. Commun.">
        <title>Thousands of microbial genomes shed light on interconnected biogeochemical processes in an aquifer system.</title>
        <authorList>
            <person name="Anantharaman K."/>
            <person name="Brown C.T."/>
            <person name="Hug L.A."/>
            <person name="Sharon I."/>
            <person name="Castelle C.J."/>
            <person name="Probst A.J."/>
            <person name="Thomas B.C."/>
            <person name="Singh A."/>
            <person name="Wilkins M.J."/>
            <person name="Karaoz U."/>
            <person name="Brodie E.L."/>
            <person name="Williams K.H."/>
            <person name="Hubbard S.S."/>
            <person name="Banfield J.F."/>
        </authorList>
    </citation>
    <scope>NUCLEOTIDE SEQUENCE [LARGE SCALE GENOMIC DNA]</scope>
</reference>
<proteinExistence type="predicted"/>
<comment type="caution">
    <text evidence="2">The sequence shown here is derived from an EMBL/GenBank/DDBJ whole genome shotgun (WGS) entry which is preliminary data.</text>
</comment>
<sequence length="234" mass="27633">MTQPPQNFGKPGSIRIDSVSQKDVYHINSIDEITQCEVVFCVPQLSERFMIPALVDIFDQYPFIIFNFHSDRGKETINYLVADLLQRLLIKQTKSRSYHSGDNALVETKNGSVIRKNMGWEHINQDLVYDINSYYKNFFNPYLIFHRPCAYPTITIDAKGKKKKVYDNYQVPYEFLKQMDRADKFLKPGITFDKLDKIAYQMSDNEFAGIMRKEERKLFEKIRQRDKRDGSQRK</sequence>
<evidence type="ECO:0000313" key="3">
    <source>
        <dbReference type="Proteomes" id="UP000178771"/>
    </source>
</evidence>
<evidence type="ECO:0000313" key="2">
    <source>
        <dbReference type="EMBL" id="OGC51541.1"/>
    </source>
</evidence>
<dbReference type="EMBL" id="MEVH01000020">
    <property type="protein sequence ID" value="OGC51541.1"/>
    <property type="molecule type" value="Genomic_DNA"/>
</dbReference>
<dbReference type="InterPro" id="IPR001584">
    <property type="entry name" value="Integrase_cat-core"/>
</dbReference>